<evidence type="ECO:0000313" key="3">
    <source>
        <dbReference type="Proteomes" id="UP000729402"/>
    </source>
</evidence>
<gene>
    <name evidence="2" type="ORF">GUJ93_ZPchr0004g39212</name>
</gene>
<feature type="compositionally biased region" description="Low complexity" evidence="1">
    <location>
        <begin position="28"/>
        <end position="38"/>
    </location>
</feature>
<reference evidence="2" key="1">
    <citation type="journal article" date="2021" name="bioRxiv">
        <title>Whole Genome Assembly and Annotation of Northern Wild Rice, Zizania palustris L., Supports a Whole Genome Duplication in the Zizania Genus.</title>
        <authorList>
            <person name="Haas M."/>
            <person name="Kono T."/>
            <person name="Macchietto M."/>
            <person name="Millas R."/>
            <person name="McGilp L."/>
            <person name="Shao M."/>
            <person name="Duquette J."/>
            <person name="Hirsch C.N."/>
            <person name="Kimball J."/>
        </authorList>
    </citation>
    <scope>NUCLEOTIDE SEQUENCE</scope>
    <source>
        <tissue evidence="2">Fresh leaf tissue</tissue>
    </source>
</reference>
<sequence>MAPYVGQNTEDLNGAVAGELWDNWPEGPAQQPQSPLDDQPQEEISMELSAISNPSNSTSAGHSSQSALMILVDSSSAQISLVYKRRRYNTAFGPSSPKEDVQPLLSSQPLNDSRVISDVGLRRSVRLQMKSQGLRLLDISWQMASASSQAIAQGNSKGKEVVLPLLPSVQDYANPSSSGMALAPLSIGQIHHTAVRLCGLLAEQVTEDKLTAEPSLEIRLAKVTETTQSQNEDSA</sequence>
<evidence type="ECO:0000313" key="2">
    <source>
        <dbReference type="EMBL" id="KAG8065210.1"/>
    </source>
</evidence>
<name>A0A8J5RZL9_ZIZPA</name>
<feature type="compositionally biased region" description="Polar residues" evidence="1">
    <location>
        <begin position="50"/>
        <end position="62"/>
    </location>
</feature>
<dbReference type="Proteomes" id="UP000729402">
    <property type="component" value="Unassembled WGS sequence"/>
</dbReference>
<dbReference type="EMBL" id="JAAALK010000285">
    <property type="protein sequence ID" value="KAG8065210.1"/>
    <property type="molecule type" value="Genomic_DNA"/>
</dbReference>
<organism evidence="2 3">
    <name type="scientific">Zizania palustris</name>
    <name type="common">Northern wild rice</name>
    <dbReference type="NCBI Taxonomy" id="103762"/>
    <lineage>
        <taxon>Eukaryota</taxon>
        <taxon>Viridiplantae</taxon>
        <taxon>Streptophyta</taxon>
        <taxon>Embryophyta</taxon>
        <taxon>Tracheophyta</taxon>
        <taxon>Spermatophyta</taxon>
        <taxon>Magnoliopsida</taxon>
        <taxon>Liliopsida</taxon>
        <taxon>Poales</taxon>
        <taxon>Poaceae</taxon>
        <taxon>BOP clade</taxon>
        <taxon>Oryzoideae</taxon>
        <taxon>Oryzeae</taxon>
        <taxon>Zizaniinae</taxon>
        <taxon>Zizania</taxon>
    </lineage>
</organism>
<dbReference type="AlphaFoldDB" id="A0A8J5RZL9"/>
<accession>A0A8J5RZL9</accession>
<feature type="compositionally biased region" description="Polar residues" evidence="1">
    <location>
        <begin position="1"/>
        <end position="11"/>
    </location>
</feature>
<comment type="caution">
    <text evidence="2">The sequence shown here is derived from an EMBL/GenBank/DDBJ whole genome shotgun (WGS) entry which is preliminary data.</text>
</comment>
<keyword evidence="3" id="KW-1185">Reference proteome</keyword>
<proteinExistence type="predicted"/>
<protein>
    <submittedName>
        <fullName evidence="2">Uncharacterized protein</fullName>
    </submittedName>
</protein>
<evidence type="ECO:0000256" key="1">
    <source>
        <dbReference type="SAM" id="MobiDB-lite"/>
    </source>
</evidence>
<feature type="region of interest" description="Disordered" evidence="1">
    <location>
        <begin position="1"/>
        <end position="62"/>
    </location>
</feature>
<reference evidence="2" key="2">
    <citation type="submission" date="2021-02" db="EMBL/GenBank/DDBJ databases">
        <authorList>
            <person name="Kimball J.A."/>
            <person name="Haas M.W."/>
            <person name="Macchietto M."/>
            <person name="Kono T."/>
            <person name="Duquette J."/>
            <person name="Shao M."/>
        </authorList>
    </citation>
    <scope>NUCLEOTIDE SEQUENCE</scope>
    <source>
        <tissue evidence="2">Fresh leaf tissue</tissue>
    </source>
</reference>